<dbReference type="EMBL" id="CP030280">
    <property type="protein sequence ID" value="AWY98095.1"/>
    <property type="molecule type" value="Genomic_DNA"/>
</dbReference>
<sequence length="324" mass="38474">MNDVLEKLQRVKIQNKTRLSKEDQQFCQIQQKLYDSTRNHFLSMFVDMETLHQQELTFYGKVQKYADRVYQQNLICMDKKKQTELMEKVHNHFIRTIISFFNRKYGLAIQKHSYERYISLQTLAEPVLHKRISSLTEEEKQIYREERKKCCKQKEENLHEVLFARIEYPLILDDIFSYLGGFSFQEKVEQEIKTDAKAGVTYAKYKLQSKKLSIQNLLCSKTDLWGEYEICLDSEKYKALLRALTFFDSSKEQVSIYDGWLERFVSFSYSGKKEKEGIFDEHPALGKKVVKFKYFKNGRWDIVFASGVHALSFAKEYLGYKEAA</sequence>
<dbReference type="Proteomes" id="UP000250003">
    <property type="component" value="Chromosome"/>
</dbReference>
<reference evidence="2" key="1">
    <citation type="submission" date="2018-06" db="EMBL/GenBank/DDBJ databases">
        <title>Description of Blautia argi sp. nov., a new anaerobic isolated from dog feces.</title>
        <authorList>
            <person name="Chang Y.-H."/>
            <person name="Paek J."/>
            <person name="Shin Y."/>
        </authorList>
    </citation>
    <scope>NUCLEOTIDE SEQUENCE [LARGE SCALE GENOMIC DNA]</scope>
    <source>
        <strain evidence="2">KCTC 15426</strain>
    </source>
</reference>
<keyword evidence="2" id="KW-1185">Reference proteome</keyword>
<name>A0A2Z4UAL7_9FIRM</name>
<gene>
    <name evidence="1" type="ORF">DQQ01_07995</name>
</gene>
<dbReference type="KEGG" id="blau:DQQ01_07995"/>
<protein>
    <submittedName>
        <fullName evidence="1">Uncharacterized protein</fullName>
    </submittedName>
</protein>
<proteinExistence type="predicted"/>
<dbReference type="RefSeq" id="WP_111919584.1">
    <property type="nucleotide sequence ID" value="NZ_CAUWHR010000029.1"/>
</dbReference>
<accession>A0A2Z4UAL7</accession>
<dbReference type="OrthoDB" id="1956935at2"/>
<organism evidence="1 2">
    <name type="scientific">Blautia argi</name>
    <dbReference type="NCBI Taxonomy" id="1912897"/>
    <lineage>
        <taxon>Bacteria</taxon>
        <taxon>Bacillati</taxon>
        <taxon>Bacillota</taxon>
        <taxon>Clostridia</taxon>
        <taxon>Lachnospirales</taxon>
        <taxon>Lachnospiraceae</taxon>
        <taxon>Blautia</taxon>
    </lineage>
</organism>
<evidence type="ECO:0000313" key="1">
    <source>
        <dbReference type="EMBL" id="AWY98095.1"/>
    </source>
</evidence>
<dbReference type="AlphaFoldDB" id="A0A2Z4UAL7"/>
<evidence type="ECO:0000313" key="2">
    <source>
        <dbReference type="Proteomes" id="UP000250003"/>
    </source>
</evidence>